<dbReference type="PANTHER" id="PTHR48223">
    <property type="entry name" value="DEFECTIVE 2759, PUTATIVE ISOFORM 1-RELATED"/>
    <property type="match status" value="1"/>
</dbReference>
<evidence type="ECO:0000256" key="1">
    <source>
        <dbReference type="SAM" id="MobiDB-lite"/>
    </source>
</evidence>
<protein>
    <recommendedName>
        <fullName evidence="5">Embryo defective 2759</fullName>
    </recommendedName>
</protein>
<keyword evidence="2" id="KW-0812">Transmembrane</keyword>
<accession>A0A4Y7KJD7</accession>
<evidence type="ECO:0000256" key="2">
    <source>
        <dbReference type="SAM" id="Phobius"/>
    </source>
</evidence>
<sequence>MALISHSAQHGSYEAFRSRPLSWSKEVQLKPIVTLRMVEPSNRSASWEQCRLCISRREVKRLKVLAFKGSSQNDESGYRAKGSKVRRSSVKLSDVPHKGEETVTESPEIQDNPLSCCAGKEETLASSPAIQKLFKKWLMMLRTQSSNQISDGVFGLGPPQSEKAESQIRSQEKENGKILKAVGCYFWGLDATIKIPLLIFIPLYMAVNIKYGVEVSKELTPLWILGPVIVALYIKILRAIGSLYVFTFKQTIRIAKSVPSYYLLAYSYISQGKLKEGPRKFFWQPVEDMKNMNYKEVSQSKLKELQEWLVERFLDSREAIWPVYCRTIRFLKRAHLI</sequence>
<reference evidence="3 4" key="1">
    <citation type="journal article" date="2018" name="Science">
        <title>The opium poppy genome and morphinan production.</title>
        <authorList>
            <person name="Guo L."/>
            <person name="Winzer T."/>
            <person name="Yang X."/>
            <person name="Li Y."/>
            <person name="Ning Z."/>
            <person name="He Z."/>
            <person name="Teodor R."/>
            <person name="Lu Y."/>
            <person name="Bowser T.A."/>
            <person name="Graham I.A."/>
            <person name="Ye K."/>
        </authorList>
    </citation>
    <scope>NUCLEOTIDE SEQUENCE [LARGE SCALE GENOMIC DNA]</scope>
    <source>
        <strain evidence="4">cv. HN1</strain>
        <tissue evidence="3">Leaves</tissue>
    </source>
</reference>
<keyword evidence="2" id="KW-0472">Membrane</keyword>
<feature type="transmembrane region" description="Helical" evidence="2">
    <location>
        <begin position="178"/>
        <end position="204"/>
    </location>
</feature>
<dbReference type="OMA" id="ARFWQPV"/>
<gene>
    <name evidence="3" type="ORF">C5167_035215</name>
</gene>
<dbReference type="PANTHER" id="PTHR48223:SF1">
    <property type="entry name" value="ABC TRANSMEMBRANE TYPE-1 DOMAIN-CONTAINING PROTEIN"/>
    <property type="match status" value="1"/>
</dbReference>
<keyword evidence="2" id="KW-1133">Transmembrane helix</keyword>
<dbReference type="Gramene" id="RZC72059">
    <property type="protein sequence ID" value="RZC72059"/>
    <property type="gene ID" value="C5167_035215"/>
</dbReference>
<dbReference type="Proteomes" id="UP000316621">
    <property type="component" value="Chromosome 7"/>
</dbReference>
<evidence type="ECO:0000313" key="4">
    <source>
        <dbReference type="Proteomes" id="UP000316621"/>
    </source>
</evidence>
<evidence type="ECO:0000313" key="3">
    <source>
        <dbReference type="EMBL" id="RZC72059.1"/>
    </source>
</evidence>
<feature type="region of interest" description="Disordered" evidence="1">
    <location>
        <begin position="72"/>
        <end position="111"/>
    </location>
</feature>
<keyword evidence="4" id="KW-1185">Reference proteome</keyword>
<feature type="transmembrane region" description="Helical" evidence="2">
    <location>
        <begin position="224"/>
        <end position="246"/>
    </location>
</feature>
<name>A0A4Y7KJD7_PAPSO</name>
<dbReference type="AlphaFoldDB" id="A0A4Y7KJD7"/>
<dbReference type="OrthoDB" id="748739at2759"/>
<organism evidence="3 4">
    <name type="scientific">Papaver somniferum</name>
    <name type="common">Opium poppy</name>
    <dbReference type="NCBI Taxonomy" id="3469"/>
    <lineage>
        <taxon>Eukaryota</taxon>
        <taxon>Viridiplantae</taxon>
        <taxon>Streptophyta</taxon>
        <taxon>Embryophyta</taxon>
        <taxon>Tracheophyta</taxon>
        <taxon>Spermatophyta</taxon>
        <taxon>Magnoliopsida</taxon>
        <taxon>Ranunculales</taxon>
        <taxon>Papaveraceae</taxon>
        <taxon>Papaveroideae</taxon>
        <taxon>Papaver</taxon>
    </lineage>
</organism>
<dbReference type="EMBL" id="CM010721">
    <property type="protein sequence ID" value="RZC72059.1"/>
    <property type="molecule type" value="Genomic_DNA"/>
</dbReference>
<proteinExistence type="predicted"/>
<evidence type="ECO:0008006" key="5">
    <source>
        <dbReference type="Google" id="ProtNLM"/>
    </source>
</evidence>